<dbReference type="SUPFAM" id="SSF51735">
    <property type="entry name" value="NAD(P)-binding Rossmann-fold domains"/>
    <property type="match status" value="1"/>
</dbReference>
<proteinExistence type="predicted"/>
<reference evidence="5 8" key="2">
    <citation type="submission" date="2020-12" db="EMBL/GenBank/DDBJ databases">
        <title>Draft genome sequence of furan degrading bacterial strain FUR100.</title>
        <authorList>
            <person name="Woiski C."/>
        </authorList>
    </citation>
    <scope>NUCLEOTIDE SEQUENCE [LARGE SCALE GENOMIC DNA]</scope>
    <source>
        <strain evidence="5 8">FUR100</strain>
    </source>
</reference>
<keyword evidence="8" id="KW-1185">Reference proteome</keyword>
<name>A0A0C2VJ55_RHOER</name>
<dbReference type="Proteomes" id="UP001230933">
    <property type="component" value="Chromosome"/>
</dbReference>
<gene>
    <name evidence="4" type="ORF">BS297_09710</name>
    <name evidence="5" type="ORF">I3517_08700</name>
    <name evidence="6" type="ORF">QIE55_26705</name>
</gene>
<evidence type="ECO:0000256" key="1">
    <source>
        <dbReference type="ARBA" id="ARBA00022857"/>
    </source>
</evidence>
<dbReference type="EMBL" id="CP124545">
    <property type="protein sequence ID" value="WGV49078.1"/>
    <property type="molecule type" value="Genomic_DNA"/>
</dbReference>
<dbReference type="Gene3D" id="3.90.180.10">
    <property type="entry name" value="Medium-chain alcohol dehydrogenases, catalytic domain"/>
    <property type="match status" value="1"/>
</dbReference>
<accession>A0A0C2VJ55</accession>
<dbReference type="EMBL" id="MRBO01000309">
    <property type="protein sequence ID" value="KAB2585575.1"/>
    <property type="molecule type" value="Genomic_DNA"/>
</dbReference>
<dbReference type="RefSeq" id="WP_020909402.1">
    <property type="nucleotide sequence ID" value="NZ_BHXB01000001.1"/>
</dbReference>
<dbReference type="GO" id="GO:0070402">
    <property type="term" value="F:NADPH binding"/>
    <property type="evidence" value="ECO:0007669"/>
    <property type="project" value="TreeGrafter"/>
</dbReference>
<dbReference type="SUPFAM" id="SSF50129">
    <property type="entry name" value="GroES-like"/>
    <property type="match status" value="1"/>
</dbReference>
<dbReference type="GO" id="GO:0016651">
    <property type="term" value="F:oxidoreductase activity, acting on NAD(P)H"/>
    <property type="evidence" value="ECO:0007669"/>
    <property type="project" value="TreeGrafter"/>
</dbReference>
<dbReference type="Gene3D" id="3.40.50.720">
    <property type="entry name" value="NAD(P)-binding Rossmann-like Domain"/>
    <property type="match status" value="1"/>
</dbReference>
<dbReference type="EMBL" id="JAECSB010000029">
    <property type="protein sequence ID" value="MBH5142696.1"/>
    <property type="molecule type" value="Genomic_DNA"/>
</dbReference>
<dbReference type="GeneID" id="57484708"/>
<sequence>MKAIAIEATGDPSVLTLTEVDEPTSGPGDVTVSVAAAAVNPVDLKTRSGFLPIELHFPAVLGWDVSGTVIAVGSAVTRFTPGDRVIGMIAQPAHRYGTYAERVTADQSLFAPAPSNVTLEHAAAIPLAALTAVQCLEKLDLAPESTVLVTGAAGAVGRIASALLISRGHRVEALARESDTDELLALSLSRVIASPVDLPQKEYDAIVDTAGIAESVDSVRDDGAFISIDDNEQPAPQRGITPAKSYVDEDGSGLESFAELVSTGSVTVPVARTFRFDEAPQAHALLAAGGTRGKVLLIP</sequence>
<dbReference type="Proteomes" id="UP000325576">
    <property type="component" value="Unassembled WGS sequence"/>
</dbReference>
<dbReference type="Pfam" id="PF08240">
    <property type="entry name" value="ADH_N"/>
    <property type="match status" value="1"/>
</dbReference>
<dbReference type="AlphaFoldDB" id="A0A0C2VJ55"/>
<keyword evidence="2 6" id="KW-0560">Oxidoreductase</keyword>
<dbReference type="PANTHER" id="PTHR48106">
    <property type="entry name" value="QUINONE OXIDOREDUCTASE PIG3-RELATED"/>
    <property type="match status" value="1"/>
</dbReference>
<evidence type="ECO:0000313" key="6">
    <source>
        <dbReference type="EMBL" id="WGV49078.1"/>
    </source>
</evidence>
<evidence type="ECO:0000256" key="2">
    <source>
        <dbReference type="ARBA" id="ARBA00023002"/>
    </source>
</evidence>
<reference evidence="6" key="3">
    <citation type="submission" date="2023-08" db="EMBL/GenBank/DDBJ databases">
        <title>Isolation and Characterization of Rhodococcus erythropolis MGMM8.</title>
        <authorList>
            <person name="Diabankana R.G.C."/>
            <person name="Afordoanyi D.M."/>
            <person name="Validov S.Z."/>
        </authorList>
    </citation>
    <scope>NUCLEOTIDE SEQUENCE</scope>
    <source>
        <strain evidence="6">MGMM8</strain>
    </source>
</reference>
<evidence type="ECO:0000313" key="8">
    <source>
        <dbReference type="Proteomes" id="UP000627573"/>
    </source>
</evidence>
<evidence type="ECO:0000313" key="7">
    <source>
        <dbReference type="Proteomes" id="UP000325576"/>
    </source>
</evidence>
<dbReference type="SMART" id="SM00829">
    <property type="entry name" value="PKS_ER"/>
    <property type="match status" value="1"/>
</dbReference>
<dbReference type="Proteomes" id="UP000627573">
    <property type="component" value="Unassembled WGS sequence"/>
</dbReference>
<dbReference type="CDD" id="cd05289">
    <property type="entry name" value="MDR_like_2"/>
    <property type="match status" value="1"/>
</dbReference>
<evidence type="ECO:0000313" key="5">
    <source>
        <dbReference type="EMBL" id="MBH5142696.1"/>
    </source>
</evidence>
<dbReference type="InterPro" id="IPR011032">
    <property type="entry name" value="GroES-like_sf"/>
</dbReference>
<evidence type="ECO:0000259" key="3">
    <source>
        <dbReference type="SMART" id="SM00829"/>
    </source>
</evidence>
<reference evidence="4 7" key="1">
    <citation type="journal article" date="2017" name="Poromechanics V (2013)">
        <title>Genomic Characterization of the Arsenic-Tolerant Actinobacterium, &lt;i&gt;Rhodococcus erythropolis&lt;/i&gt; S43.</title>
        <authorList>
            <person name="Retamal-Morales G."/>
            <person name="Mehnert M."/>
            <person name="Schwabe R."/>
            <person name="Tischler D."/>
            <person name="Schloemann M."/>
            <person name="Levican G.J."/>
        </authorList>
    </citation>
    <scope>NUCLEOTIDE SEQUENCE [LARGE SCALE GENOMIC DNA]</scope>
    <source>
        <strain evidence="4 7">S43</strain>
    </source>
</reference>
<feature type="domain" description="Enoyl reductase (ER)" evidence="3">
    <location>
        <begin position="10"/>
        <end position="297"/>
    </location>
</feature>
<dbReference type="EC" id="1.-.-.-" evidence="6"/>
<keyword evidence="1" id="KW-0521">NADP</keyword>
<organism evidence="5 8">
    <name type="scientific">Rhodococcus erythropolis</name>
    <name type="common">Arthrobacter picolinophilus</name>
    <dbReference type="NCBI Taxonomy" id="1833"/>
    <lineage>
        <taxon>Bacteria</taxon>
        <taxon>Bacillati</taxon>
        <taxon>Actinomycetota</taxon>
        <taxon>Actinomycetes</taxon>
        <taxon>Mycobacteriales</taxon>
        <taxon>Nocardiaceae</taxon>
        <taxon>Rhodococcus</taxon>
        <taxon>Rhodococcus erythropolis group</taxon>
    </lineage>
</organism>
<dbReference type="InterPro" id="IPR013154">
    <property type="entry name" value="ADH-like_N"/>
</dbReference>
<dbReference type="InterPro" id="IPR020843">
    <property type="entry name" value="ER"/>
</dbReference>
<dbReference type="InterPro" id="IPR036291">
    <property type="entry name" value="NAD(P)-bd_dom_sf"/>
</dbReference>
<protein>
    <submittedName>
        <fullName evidence="4 5">Oxidoreductase</fullName>
        <ecNumber evidence="6">1.-.-.-</ecNumber>
    </submittedName>
</protein>
<evidence type="ECO:0000313" key="4">
    <source>
        <dbReference type="EMBL" id="KAB2585575.1"/>
    </source>
</evidence>
<dbReference type="Pfam" id="PF13602">
    <property type="entry name" value="ADH_zinc_N_2"/>
    <property type="match status" value="1"/>
</dbReference>